<feature type="transmembrane region" description="Helical" evidence="7">
    <location>
        <begin position="465"/>
        <end position="484"/>
    </location>
</feature>
<keyword evidence="10" id="KW-1185">Reference proteome</keyword>
<evidence type="ECO:0000256" key="1">
    <source>
        <dbReference type="ARBA" id="ARBA00004651"/>
    </source>
</evidence>
<accession>C7PYC3</accession>
<evidence type="ECO:0000313" key="10">
    <source>
        <dbReference type="Proteomes" id="UP000000851"/>
    </source>
</evidence>
<feature type="transmembrane region" description="Helical" evidence="7">
    <location>
        <begin position="336"/>
        <end position="363"/>
    </location>
</feature>
<evidence type="ECO:0000256" key="6">
    <source>
        <dbReference type="ARBA" id="ARBA00038076"/>
    </source>
</evidence>
<dbReference type="GO" id="GO:0005886">
    <property type="term" value="C:plasma membrane"/>
    <property type="evidence" value="ECO:0007669"/>
    <property type="project" value="UniProtKB-SubCell"/>
</dbReference>
<dbReference type="AlphaFoldDB" id="C7PYC3"/>
<sequence length="1101" mass="112898" precursor="true">MTLLAAARRIAAHRTVAAAAALTVLLASLTLAVLGTESAGVADAGTRQALASAPANSTTLMFSSSLSADLAAADRGVATATRRLLRPYPARIIRVETVARIHISTPGGDITAAGAVADTYEKHLRLLSGGLPTKPGDVLVPAEMARSAGLRAGDDLAVVQNLLADGQKQDHRVSGVYEPSDRDSLFWTAVLPAADPTTGLRSPLMFLAPDFIAAPDRLDSISQALWYAQPDFSRATLAGVTAAATRVVAVENGDVNRIAFSGTAPPVSGLSVTSALPRQVQLVKSAEAVGLSGFLIVATLLAVLAGFALVLTLRLIREHTAEESRLMRSRGAPLRFLVGTAAIEGVLLVLPALIAAPFVAPLARGLRHLPGLHGLPEPSRPVGIALEVDTLLAVSCIAIQALVAWTSSRGRPTSQRVRGARGPAFQRAGVDAGLAVLAVVGYLQLRHDRSPVSAGSAVPSIDPVLVVAPAVTAAAAAALALRLLPPAARLADRYLERSRDLAAALGGWQVSRRVARTAGTVLLLVLALAVGAMTVTAAAMRSRSAADRAAFQIGADAQVTASAVGDSYQRSAMLAVPGVAAATPRADMDAVAGTQPVSLVGVDSAALPGVLAMRRDLAAGSAAAVFAPLATPDGNLGPDGPDPAVPLPGRPTSFDFDITVSARTLPGDGHGPRDAPQDFLTHTSLAVDLRDREGVPLVLPVPSPSAPGTKTHVSIPLTVDGRAPDYPLRFEGFELVRRDTPDSLELDLTVGFPPAVAVGEAWHLIDESAARDSQDQQFAYDDCDGQAAQRPFAVPVLCGTDVSAGQVTLRLASGHRPAGSDVDRPLRLAIGAGPPADPVPLIPAVATDAFLAATSTPVGGRVYVTLNDESKVQLAIVGRVKALPGQAGDEPAAAVDRPLLTRALVRRDAEPGWTVSWLLKLAPGGEAAMKAYAASHPDIGSAQYQKDVADTLRGGGFAGSQSALLAIGAGTAPMFAAVGFAVSAVTTLRSRRHEFAVLRAIGARPRQLSTVLWIEQVVPAALSVVVGVAIGVAAALVTVPLVAVDDAGAPVFPTVAATVPWLRGTAVACGTAAAVTLVAMLAARALSQVDLARTLRAGDEP</sequence>
<dbReference type="RefSeq" id="WP_015795142.1">
    <property type="nucleotide sequence ID" value="NC_013131.1"/>
</dbReference>
<evidence type="ECO:0000259" key="8">
    <source>
        <dbReference type="Pfam" id="PF02687"/>
    </source>
</evidence>
<keyword evidence="4 7" id="KW-1133">Transmembrane helix</keyword>
<reference evidence="9 10" key="1">
    <citation type="journal article" date="2009" name="Stand. Genomic Sci.">
        <title>Complete genome sequence of Catenulispora acidiphila type strain (ID 139908).</title>
        <authorList>
            <person name="Copeland A."/>
            <person name="Lapidus A."/>
            <person name="Glavina Del Rio T."/>
            <person name="Nolan M."/>
            <person name="Lucas S."/>
            <person name="Chen F."/>
            <person name="Tice H."/>
            <person name="Cheng J.F."/>
            <person name="Bruce D."/>
            <person name="Goodwin L."/>
            <person name="Pitluck S."/>
            <person name="Mikhailova N."/>
            <person name="Pati A."/>
            <person name="Ivanova N."/>
            <person name="Mavromatis K."/>
            <person name="Chen A."/>
            <person name="Palaniappan K."/>
            <person name="Chain P."/>
            <person name="Land M."/>
            <person name="Hauser L."/>
            <person name="Chang Y.J."/>
            <person name="Jeffries C.D."/>
            <person name="Chertkov O."/>
            <person name="Brettin T."/>
            <person name="Detter J.C."/>
            <person name="Han C."/>
            <person name="Ali Z."/>
            <person name="Tindall B.J."/>
            <person name="Goker M."/>
            <person name="Bristow J."/>
            <person name="Eisen J.A."/>
            <person name="Markowitz V."/>
            <person name="Hugenholtz P."/>
            <person name="Kyrpides N.C."/>
            <person name="Klenk H.P."/>
        </authorList>
    </citation>
    <scope>NUCLEOTIDE SEQUENCE [LARGE SCALE GENOMIC DNA]</scope>
    <source>
        <strain evidence="10">DSM 44928 / JCM 14897 / NBRC 102108 / NRRL B-24433 / ID139908</strain>
    </source>
</reference>
<feature type="transmembrane region" description="Helical" evidence="7">
    <location>
        <begin position="1008"/>
        <end position="1041"/>
    </location>
</feature>
<dbReference type="InParanoid" id="C7PYC3"/>
<keyword evidence="3 7" id="KW-0812">Transmembrane</keyword>
<dbReference type="STRING" id="479433.Caci_6567"/>
<feature type="transmembrane region" description="Helical" evidence="7">
    <location>
        <begin position="428"/>
        <end position="445"/>
    </location>
</feature>
<dbReference type="Pfam" id="PF02687">
    <property type="entry name" value="FtsX"/>
    <property type="match status" value="1"/>
</dbReference>
<dbReference type="OrthoDB" id="3859711at2"/>
<dbReference type="GO" id="GO:0022857">
    <property type="term" value="F:transmembrane transporter activity"/>
    <property type="evidence" value="ECO:0007669"/>
    <property type="project" value="TreeGrafter"/>
</dbReference>
<dbReference type="InterPro" id="IPR003838">
    <property type="entry name" value="ABC3_permease_C"/>
</dbReference>
<organism evidence="9 10">
    <name type="scientific">Catenulispora acidiphila (strain DSM 44928 / JCM 14897 / NBRC 102108 / NRRL B-24433 / ID139908)</name>
    <dbReference type="NCBI Taxonomy" id="479433"/>
    <lineage>
        <taxon>Bacteria</taxon>
        <taxon>Bacillati</taxon>
        <taxon>Actinomycetota</taxon>
        <taxon>Actinomycetes</taxon>
        <taxon>Catenulisporales</taxon>
        <taxon>Catenulisporaceae</taxon>
        <taxon>Catenulispora</taxon>
    </lineage>
</organism>
<evidence type="ECO:0000313" key="9">
    <source>
        <dbReference type="EMBL" id="ACU75413.1"/>
    </source>
</evidence>
<feature type="domain" description="ABC3 transporter permease C-terminal" evidence="8">
    <location>
        <begin position="975"/>
        <end position="1082"/>
    </location>
</feature>
<keyword evidence="2" id="KW-1003">Cell membrane</keyword>
<comment type="similarity">
    <text evidence="6">Belongs to the ABC-4 integral membrane protein family.</text>
</comment>
<dbReference type="eggNOG" id="COG0577">
    <property type="taxonomic scope" value="Bacteria"/>
</dbReference>
<gene>
    <name evidence="9" type="ordered locus">Caci_6567</name>
</gene>
<name>C7PYC3_CATAD</name>
<feature type="transmembrane region" description="Helical" evidence="7">
    <location>
        <begin position="963"/>
        <end position="988"/>
    </location>
</feature>
<evidence type="ECO:0000256" key="4">
    <source>
        <dbReference type="ARBA" id="ARBA00022989"/>
    </source>
</evidence>
<evidence type="ECO:0000256" key="2">
    <source>
        <dbReference type="ARBA" id="ARBA00022475"/>
    </source>
</evidence>
<proteinExistence type="inferred from homology"/>
<protein>
    <recommendedName>
        <fullName evidence="8">ABC3 transporter permease C-terminal domain-containing protein</fullName>
    </recommendedName>
</protein>
<dbReference type="EMBL" id="CP001700">
    <property type="protein sequence ID" value="ACU75413.1"/>
    <property type="molecule type" value="Genomic_DNA"/>
</dbReference>
<keyword evidence="5 7" id="KW-0472">Membrane</keyword>
<dbReference type="PANTHER" id="PTHR30572">
    <property type="entry name" value="MEMBRANE COMPONENT OF TRANSPORTER-RELATED"/>
    <property type="match status" value="1"/>
</dbReference>
<dbReference type="Proteomes" id="UP000000851">
    <property type="component" value="Chromosome"/>
</dbReference>
<dbReference type="KEGG" id="cai:Caci_6567"/>
<feature type="transmembrane region" description="Helical" evidence="7">
    <location>
        <begin position="383"/>
        <end position="407"/>
    </location>
</feature>
<dbReference type="InterPro" id="IPR050250">
    <property type="entry name" value="Macrolide_Exporter_MacB"/>
</dbReference>
<feature type="transmembrane region" description="Helical" evidence="7">
    <location>
        <begin position="1061"/>
        <end position="1083"/>
    </location>
</feature>
<evidence type="ECO:0000256" key="3">
    <source>
        <dbReference type="ARBA" id="ARBA00022692"/>
    </source>
</evidence>
<dbReference type="PANTHER" id="PTHR30572:SF4">
    <property type="entry name" value="ABC TRANSPORTER PERMEASE YTRF"/>
    <property type="match status" value="1"/>
</dbReference>
<feature type="transmembrane region" description="Helical" evidence="7">
    <location>
        <begin position="521"/>
        <end position="540"/>
    </location>
</feature>
<comment type="subcellular location">
    <subcellularLocation>
        <location evidence="1">Cell membrane</location>
        <topology evidence="1">Multi-pass membrane protein</topology>
    </subcellularLocation>
</comment>
<dbReference type="HOGENOM" id="CLU_009266_0_0_11"/>
<feature type="transmembrane region" description="Helical" evidence="7">
    <location>
        <begin position="288"/>
        <end position="316"/>
    </location>
</feature>
<evidence type="ECO:0000256" key="5">
    <source>
        <dbReference type="ARBA" id="ARBA00023136"/>
    </source>
</evidence>
<evidence type="ECO:0000256" key="7">
    <source>
        <dbReference type="SAM" id="Phobius"/>
    </source>
</evidence>